<dbReference type="InterPro" id="IPR016142">
    <property type="entry name" value="Citrate_synth-like_lrg_a-sub"/>
</dbReference>
<evidence type="ECO:0000256" key="4">
    <source>
        <dbReference type="ARBA" id="ARBA00022679"/>
    </source>
</evidence>
<comment type="pathway">
    <text evidence="1">Carbohydrate metabolism; tricarboxylic acid cycle.</text>
</comment>
<dbReference type="GO" id="GO:0006099">
    <property type="term" value="P:tricarboxylic acid cycle"/>
    <property type="evidence" value="ECO:0007669"/>
    <property type="project" value="TreeGrafter"/>
</dbReference>
<dbReference type="InterPro" id="IPR036969">
    <property type="entry name" value="Citrate_synthase_sf"/>
</dbReference>
<name>A0A917SGL5_9ACTN</name>
<gene>
    <name evidence="7" type="ORF">GCM10011575_40070</name>
</gene>
<dbReference type="Gene3D" id="1.10.580.10">
    <property type="entry name" value="Citrate Synthase, domain 1"/>
    <property type="match status" value="1"/>
</dbReference>
<dbReference type="GO" id="GO:0005829">
    <property type="term" value="C:cytosol"/>
    <property type="evidence" value="ECO:0007669"/>
    <property type="project" value="TreeGrafter"/>
</dbReference>
<dbReference type="Pfam" id="PF00285">
    <property type="entry name" value="Citrate_synt"/>
    <property type="match status" value="1"/>
</dbReference>
<sequence length="413" mass="43602">MTESTRWTAAEAAARLGVKPETLYAYVSRGLLGRVRTSGGSTFDPVEVERFAAARRRSAPDRPTVVIRDGRAAAGPQITIDTDVTLIEDDELYYRGRSVTELARTTRFETVCHWLWTGDFADPVRFRPLPGAIEAVRPVLTALPAGARLSDRVQVMVPVIAGADPLREVLAPESVAVRVGALLATLTAGLDDRGSVIHRDDQPDLADQLAAALTGNPDAPRQLADCVRAALVLLVDHDLAASTMAARTAASARADPYAVVLSGLGALDSALHGNASRAAYRMLSAVRAGDDARTVIARMLAGGRAGVPGFGHRIYRAADPRAELIFELLAGLEGAEPALDAAAAVSGIVADKGVIFRNVDLGLATLALAAGMGEDAGEVIFSIARIGGWIAHAIDEYRQTPLRLRPVGRYVGP</sequence>
<dbReference type="InterPro" id="IPR009061">
    <property type="entry name" value="DNA-bd_dom_put_sf"/>
</dbReference>
<dbReference type="AlphaFoldDB" id="A0A917SGL5"/>
<dbReference type="GO" id="GO:0036440">
    <property type="term" value="F:citrate synthase activity"/>
    <property type="evidence" value="ECO:0007669"/>
    <property type="project" value="UniProtKB-EC"/>
</dbReference>
<organism evidence="7 8">
    <name type="scientific">Microlunatus endophyticus</name>
    <dbReference type="NCBI Taxonomy" id="1716077"/>
    <lineage>
        <taxon>Bacteria</taxon>
        <taxon>Bacillati</taxon>
        <taxon>Actinomycetota</taxon>
        <taxon>Actinomycetes</taxon>
        <taxon>Propionibacteriales</taxon>
        <taxon>Propionibacteriaceae</taxon>
        <taxon>Microlunatus</taxon>
    </lineage>
</organism>
<dbReference type="SUPFAM" id="SSF46955">
    <property type="entry name" value="Putative DNA-binding domain"/>
    <property type="match status" value="1"/>
</dbReference>
<dbReference type="PROSITE" id="PS00480">
    <property type="entry name" value="CITRATE_SYNTHASE"/>
    <property type="match status" value="1"/>
</dbReference>
<protein>
    <recommendedName>
        <fullName evidence="3">citrate synthase (unknown stereospecificity)</fullName>
        <ecNumber evidence="3">2.3.3.16</ecNumber>
    </recommendedName>
</protein>
<keyword evidence="8" id="KW-1185">Reference proteome</keyword>
<evidence type="ECO:0000256" key="2">
    <source>
        <dbReference type="ARBA" id="ARBA00010566"/>
    </source>
</evidence>
<dbReference type="InterPro" id="IPR019810">
    <property type="entry name" value="Citrate_synthase_AS"/>
</dbReference>
<dbReference type="InterPro" id="IPR016143">
    <property type="entry name" value="Citrate_synth-like_sm_a-sub"/>
</dbReference>
<dbReference type="InterPro" id="IPR041657">
    <property type="entry name" value="HTH_17"/>
</dbReference>
<evidence type="ECO:0000313" key="8">
    <source>
        <dbReference type="Proteomes" id="UP000613840"/>
    </source>
</evidence>
<evidence type="ECO:0000256" key="3">
    <source>
        <dbReference type="ARBA" id="ARBA00012972"/>
    </source>
</evidence>
<dbReference type="Gene3D" id="1.10.230.10">
    <property type="entry name" value="Cytochrome P450-Terp, domain 2"/>
    <property type="match status" value="1"/>
</dbReference>
<evidence type="ECO:0000259" key="6">
    <source>
        <dbReference type="Pfam" id="PF12728"/>
    </source>
</evidence>
<comment type="caution">
    <text evidence="7">The sequence shown here is derived from an EMBL/GenBank/DDBJ whole genome shotgun (WGS) entry which is preliminary data.</text>
</comment>
<accession>A0A917SGL5</accession>
<reference evidence="7" key="2">
    <citation type="submission" date="2020-09" db="EMBL/GenBank/DDBJ databases">
        <authorList>
            <person name="Sun Q."/>
            <person name="Zhou Y."/>
        </authorList>
    </citation>
    <scope>NUCLEOTIDE SEQUENCE</scope>
    <source>
        <strain evidence="7">CGMCC 4.7306</strain>
    </source>
</reference>
<reference evidence="7" key="1">
    <citation type="journal article" date="2014" name="Int. J. Syst. Evol. Microbiol.">
        <title>Complete genome sequence of Corynebacterium casei LMG S-19264T (=DSM 44701T), isolated from a smear-ripened cheese.</title>
        <authorList>
            <consortium name="US DOE Joint Genome Institute (JGI-PGF)"/>
            <person name="Walter F."/>
            <person name="Albersmeier A."/>
            <person name="Kalinowski J."/>
            <person name="Ruckert C."/>
        </authorList>
    </citation>
    <scope>NUCLEOTIDE SEQUENCE</scope>
    <source>
        <strain evidence="7">CGMCC 4.7306</strain>
    </source>
</reference>
<feature type="domain" description="Helix-turn-helix" evidence="6">
    <location>
        <begin position="8"/>
        <end position="56"/>
    </location>
</feature>
<evidence type="ECO:0000256" key="5">
    <source>
        <dbReference type="RuleBase" id="RU003406"/>
    </source>
</evidence>
<dbReference type="Pfam" id="PF12728">
    <property type="entry name" value="HTH_17"/>
    <property type="match status" value="1"/>
</dbReference>
<evidence type="ECO:0000313" key="7">
    <source>
        <dbReference type="EMBL" id="GGL77779.1"/>
    </source>
</evidence>
<dbReference type="PANTHER" id="PTHR11739">
    <property type="entry name" value="CITRATE SYNTHASE"/>
    <property type="match status" value="1"/>
</dbReference>
<dbReference type="PANTHER" id="PTHR11739:SF4">
    <property type="entry name" value="CITRATE SYNTHASE, PEROXISOMAL"/>
    <property type="match status" value="1"/>
</dbReference>
<dbReference type="RefSeq" id="WP_229670388.1">
    <property type="nucleotide sequence ID" value="NZ_BMMZ01000012.1"/>
</dbReference>
<dbReference type="PRINTS" id="PR00143">
    <property type="entry name" value="CITRTSNTHASE"/>
</dbReference>
<comment type="similarity">
    <text evidence="2 5">Belongs to the citrate synthase family.</text>
</comment>
<dbReference type="Proteomes" id="UP000613840">
    <property type="component" value="Unassembled WGS sequence"/>
</dbReference>
<proteinExistence type="inferred from homology"/>
<dbReference type="SUPFAM" id="SSF48256">
    <property type="entry name" value="Citrate synthase"/>
    <property type="match status" value="1"/>
</dbReference>
<dbReference type="EC" id="2.3.3.16" evidence="3"/>
<dbReference type="InterPro" id="IPR002020">
    <property type="entry name" value="Citrate_synthase"/>
</dbReference>
<dbReference type="GO" id="GO:0005975">
    <property type="term" value="P:carbohydrate metabolic process"/>
    <property type="evidence" value="ECO:0007669"/>
    <property type="project" value="TreeGrafter"/>
</dbReference>
<dbReference type="EMBL" id="BMMZ01000012">
    <property type="protein sequence ID" value="GGL77779.1"/>
    <property type="molecule type" value="Genomic_DNA"/>
</dbReference>
<evidence type="ECO:0000256" key="1">
    <source>
        <dbReference type="ARBA" id="ARBA00005163"/>
    </source>
</evidence>
<keyword evidence="4 5" id="KW-0808">Transferase</keyword>